<dbReference type="GO" id="GO:0043952">
    <property type="term" value="P:protein transport by the Sec complex"/>
    <property type="evidence" value="ECO:0007669"/>
    <property type="project" value="UniProtKB-UniRule"/>
</dbReference>
<dbReference type="InterPro" id="IPR022813">
    <property type="entry name" value="SecD/SecF_arch_bac"/>
</dbReference>
<dbReference type="InterPro" id="IPR022645">
    <property type="entry name" value="SecD/SecF_bac"/>
</dbReference>
<feature type="transmembrane region" description="Helical" evidence="9">
    <location>
        <begin position="137"/>
        <end position="158"/>
    </location>
</feature>
<comment type="caution">
    <text evidence="11">The sequence shown here is derived from an EMBL/GenBank/DDBJ whole genome shotgun (WGS) entry which is preliminary data.</text>
</comment>
<dbReference type="RefSeq" id="WP_036943030.1">
    <property type="nucleotide sequence ID" value="NZ_JQKC01000020.1"/>
</dbReference>
<keyword evidence="3 9" id="KW-1003">Cell membrane</keyword>
<evidence type="ECO:0000256" key="4">
    <source>
        <dbReference type="ARBA" id="ARBA00022692"/>
    </source>
</evidence>
<organism evidence="11 12">
    <name type="scientific">Pseudobacteroides cellulosolvens ATCC 35603 = DSM 2933</name>
    <dbReference type="NCBI Taxonomy" id="398512"/>
    <lineage>
        <taxon>Bacteria</taxon>
        <taxon>Bacillati</taxon>
        <taxon>Bacillota</taxon>
        <taxon>Clostridia</taxon>
        <taxon>Eubacteriales</taxon>
        <taxon>Oscillospiraceae</taxon>
        <taxon>Pseudobacteroides</taxon>
    </lineage>
</organism>
<dbReference type="InterPro" id="IPR048634">
    <property type="entry name" value="SecD_SecF_C"/>
</dbReference>
<proteinExistence type="inferred from homology"/>
<dbReference type="PRINTS" id="PR01755">
    <property type="entry name" value="SECFTRNLCASE"/>
</dbReference>
<dbReference type="GO" id="GO:0065002">
    <property type="term" value="P:intracellular protein transmembrane transport"/>
    <property type="evidence" value="ECO:0007669"/>
    <property type="project" value="UniProtKB-UniRule"/>
</dbReference>
<dbReference type="eggNOG" id="COG0341">
    <property type="taxonomic scope" value="Bacteria"/>
</dbReference>
<feature type="transmembrane region" description="Helical" evidence="9">
    <location>
        <begin position="170"/>
        <end position="192"/>
    </location>
</feature>
<name>A0A0L6JIC4_9FIRM</name>
<evidence type="ECO:0000256" key="8">
    <source>
        <dbReference type="ARBA" id="ARBA00023136"/>
    </source>
</evidence>
<comment type="similarity">
    <text evidence="9">Belongs to the SecD/SecF family. SecF subfamily.</text>
</comment>
<dbReference type="HAMAP" id="MF_01464_B">
    <property type="entry name" value="SecF_B"/>
    <property type="match status" value="1"/>
</dbReference>
<keyword evidence="6 9" id="KW-1133">Transmembrane helix</keyword>
<dbReference type="AlphaFoldDB" id="A0A0L6JIC4"/>
<dbReference type="GO" id="GO:0006605">
    <property type="term" value="P:protein targeting"/>
    <property type="evidence" value="ECO:0007669"/>
    <property type="project" value="UniProtKB-UniRule"/>
</dbReference>
<evidence type="ECO:0000256" key="3">
    <source>
        <dbReference type="ARBA" id="ARBA00022475"/>
    </source>
</evidence>
<evidence type="ECO:0000313" key="11">
    <source>
        <dbReference type="EMBL" id="KNY25448.1"/>
    </source>
</evidence>
<dbReference type="PANTHER" id="PTHR30081:SF8">
    <property type="entry name" value="PROTEIN TRANSLOCASE SUBUNIT SECF"/>
    <property type="match status" value="1"/>
</dbReference>
<dbReference type="GO" id="GO:0005886">
    <property type="term" value="C:plasma membrane"/>
    <property type="evidence" value="ECO:0007669"/>
    <property type="project" value="UniProtKB-SubCell"/>
</dbReference>
<dbReference type="InterPro" id="IPR005665">
    <property type="entry name" value="SecF_bac"/>
</dbReference>
<keyword evidence="5 9" id="KW-0653">Protein transport</keyword>
<keyword evidence="4 9" id="KW-0812">Transmembrane</keyword>
<evidence type="ECO:0000256" key="1">
    <source>
        <dbReference type="ARBA" id="ARBA00004651"/>
    </source>
</evidence>
<protein>
    <recommendedName>
        <fullName evidence="9">Protein-export membrane protein SecF</fullName>
    </recommendedName>
</protein>
<keyword evidence="2 9" id="KW-0813">Transport</keyword>
<evidence type="ECO:0000256" key="7">
    <source>
        <dbReference type="ARBA" id="ARBA00023010"/>
    </source>
</evidence>
<feature type="transmembrane region" description="Helical" evidence="9">
    <location>
        <begin position="276"/>
        <end position="300"/>
    </location>
</feature>
<gene>
    <name evidence="9" type="primary">secF</name>
    <name evidence="11" type="ORF">Bccel_0708</name>
</gene>
<dbReference type="EMBL" id="LGTC01000001">
    <property type="protein sequence ID" value="KNY25448.1"/>
    <property type="molecule type" value="Genomic_DNA"/>
</dbReference>
<accession>A0A0L6JIC4</accession>
<dbReference type="Gene3D" id="1.20.1640.10">
    <property type="entry name" value="Multidrug efflux transporter AcrB transmembrane domain"/>
    <property type="match status" value="1"/>
</dbReference>
<comment type="function">
    <text evidence="9">Part of the Sec protein translocase complex. Interacts with the SecYEG preprotein conducting channel. SecDF uses the proton motive force (PMF) to complete protein translocation after the ATP-dependent function of SecA.</text>
</comment>
<keyword evidence="7 9" id="KW-0811">Translocation</keyword>
<keyword evidence="8 9" id="KW-0472">Membrane</keyword>
<feature type="domain" description="Protein export membrane protein SecD/SecF C-terminal" evidence="10">
    <location>
        <begin position="120"/>
        <end position="304"/>
    </location>
</feature>
<dbReference type="SUPFAM" id="SSF82866">
    <property type="entry name" value="Multidrug efflux transporter AcrB transmembrane domain"/>
    <property type="match status" value="1"/>
</dbReference>
<comment type="subcellular location">
    <subcellularLocation>
        <location evidence="1 9">Cell membrane</location>
        <topology evidence="1 9">Multi-pass membrane protein</topology>
    </subcellularLocation>
</comment>
<dbReference type="STRING" id="398512.Bccel_0708"/>
<dbReference type="PANTHER" id="PTHR30081">
    <property type="entry name" value="PROTEIN-EXPORT MEMBRANE PROTEIN SEC"/>
    <property type="match status" value="1"/>
</dbReference>
<dbReference type="PATRIC" id="fig|398512.5.peg.733"/>
<evidence type="ECO:0000256" key="5">
    <source>
        <dbReference type="ARBA" id="ARBA00022927"/>
    </source>
</evidence>
<dbReference type="Pfam" id="PF02355">
    <property type="entry name" value="SecD_SecF_C"/>
    <property type="match status" value="1"/>
</dbReference>
<feature type="transmembrane region" description="Helical" evidence="9">
    <location>
        <begin position="198"/>
        <end position="217"/>
    </location>
</feature>
<evidence type="ECO:0000259" key="10">
    <source>
        <dbReference type="Pfam" id="PF02355"/>
    </source>
</evidence>
<keyword evidence="12" id="KW-1185">Reference proteome</keyword>
<feature type="transmembrane region" description="Helical" evidence="9">
    <location>
        <begin position="248"/>
        <end position="270"/>
    </location>
</feature>
<evidence type="ECO:0000313" key="12">
    <source>
        <dbReference type="Proteomes" id="UP000036923"/>
    </source>
</evidence>
<sequence>MVDLFGKRFYFFGLSILIIIAGIVGYFVHGGFNLDIQFEGGAIVSLQMEDNKFDAGKAAEEVSKAINKKVSAQKSERVDPNGKGRIYMLVLNVAEKSQSLSSQEVSKVLDAVKDNFKVKKDTQPEIRNVSAFIGQELLRNAMMAAVIVCILIVLYLWFRFRTMSGPSAGVMGIVGLLHDAAVMISVYTIFNIPMNESFIAAILTILGYSMCDTIIIYDRIRENTKLLRKVPIAELVNKSILQTLGRSINTVLTVLISIATVYGFAVYYQIESVQEFTLPLLIGIASGCYSSIFIASPLWVMWKQYKAKQPTVSKA</sequence>
<feature type="transmembrane region" description="Helical" evidence="9">
    <location>
        <begin position="9"/>
        <end position="28"/>
    </location>
</feature>
<reference evidence="12" key="1">
    <citation type="submission" date="2015-07" db="EMBL/GenBank/DDBJ databases">
        <title>Near-Complete Genome Sequence of the Cellulolytic Bacterium Bacteroides (Pseudobacteroides) cellulosolvens ATCC 35603.</title>
        <authorList>
            <person name="Dassa B."/>
            <person name="Utturkar S.M."/>
            <person name="Klingeman D.M."/>
            <person name="Hurt R.A."/>
            <person name="Keller M."/>
            <person name="Xu J."/>
            <person name="Reddy Y.H.K."/>
            <person name="Borovok I."/>
            <person name="Grinberg I.R."/>
            <person name="Lamed R."/>
            <person name="Zhivin O."/>
            <person name="Bayer E.A."/>
            <person name="Brown S.D."/>
        </authorList>
    </citation>
    <scope>NUCLEOTIDE SEQUENCE [LARGE SCALE GENOMIC DNA]</scope>
    <source>
        <strain evidence="12">DSM 2933</strain>
    </source>
</reference>
<evidence type="ECO:0000256" key="9">
    <source>
        <dbReference type="HAMAP-Rule" id="MF_01464"/>
    </source>
</evidence>
<evidence type="ECO:0000256" key="2">
    <source>
        <dbReference type="ARBA" id="ARBA00022448"/>
    </source>
</evidence>
<dbReference type="GO" id="GO:0015450">
    <property type="term" value="F:protein-transporting ATPase activity"/>
    <property type="evidence" value="ECO:0007669"/>
    <property type="project" value="InterPro"/>
</dbReference>
<evidence type="ECO:0000256" key="6">
    <source>
        <dbReference type="ARBA" id="ARBA00022989"/>
    </source>
</evidence>
<dbReference type="OrthoDB" id="9805019at2"/>
<dbReference type="NCBIfam" id="TIGR00966">
    <property type="entry name" value="transloc_SecF"/>
    <property type="match status" value="1"/>
</dbReference>
<comment type="subunit">
    <text evidence="9">Forms a complex with SecD. Part of the essential Sec protein translocation apparatus which comprises SecA, SecYEG and auxiliary proteins SecDF. Other proteins may also be involved.</text>
</comment>
<dbReference type="Proteomes" id="UP000036923">
    <property type="component" value="Unassembled WGS sequence"/>
</dbReference>